<feature type="region of interest" description="Disordered" evidence="3">
    <location>
        <begin position="99"/>
        <end position="197"/>
    </location>
</feature>
<feature type="region of interest" description="Disordered" evidence="3">
    <location>
        <begin position="1"/>
        <end position="29"/>
    </location>
</feature>
<feature type="compositionally biased region" description="Acidic residues" evidence="3">
    <location>
        <begin position="171"/>
        <end position="197"/>
    </location>
</feature>
<feature type="compositionally biased region" description="Basic residues" evidence="3">
    <location>
        <begin position="103"/>
        <end position="113"/>
    </location>
</feature>
<keyword evidence="6" id="KW-1185">Reference proteome</keyword>
<evidence type="ECO:0000256" key="3">
    <source>
        <dbReference type="SAM" id="MobiDB-lite"/>
    </source>
</evidence>
<feature type="compositionally biased region" description="Basic and acidic residues" evidence="3">
    <location>
        <begin position="496"/>
        <end position="505"/>
    </location>
</feature>
<dbReference type="InterPro" id="IPR019544">
    <property type="entry name" value="Tetratricopeptide_SHNi-TPR_dom"/>
</dbReference>
<dbReference type="Gene3D" id="1.25.40.10">
    <property type="entry name" value="Tetratricopeptide repeat domain"/>
    <property type="match status" value="1"/>
</dbReference>
<dbReference type="AlphaFoldDB" id="W9YD09"/>
<keyword evidence="1" id="KW-0677">Repeat</keyword>
<dbReference type="GO" id="GO:0006335">
    <property type="term" value="P:DNA replication-dependent chromatin assembly"/>
    <property type="evidence" value="ECO:0007669"/>
    <property type="project" value="TreeGrafter"/>
</dbReference>
<sequence>MSATEPQEPEASTAAPQAEDASTQSPQEQLADLVAKATAEYALKHYQEAAELYSQASELQAELNGEMALENADLYYSYGKCLFYVAQQTSNVLGGTAASAQLSHKKATKKRKTNGVARATESTDSPAPAEGSNSLATVQEEPVPNVGDVIPEGDVKPDQPSSDKPLFQITGDDENWDELDDDEADQDPEAEEEEDDDFATAYELLDLARVLYLRKLDQTQEAVLEETEKGKYVASIDLTPEVKALKTRVADIYDLQAEVSLEGEKYSAAVADLKACLALREELEPPESSILAECHYKLSLALEFASQTQQRDAEGNPTGEVQVDWDVRNEAIAQQEKAIDCCEVRIHKESAAMDTMEAGPQKDKAMARIEDVQDMVGEMEVRLAELRKPPVSVKAETESEMKEQISGVLGNIFASGASEEEKKAKLAQVSETANDLTGLVKRKKPKSAPPNAGDSWLESAASTPAAVTTADASGSGPTTGNGKRKVGFVDEAEDIETGKKAKIEEAESSSA</sequence>
<dbReference type="Pfam" id="PF10516">
    <property type="entry name" value="SHNi-TPR"/>
    <property type="match status" value="1"/>
</dbReference>
<dbReference type="EMBL" id="AMWN01000003">
    <property type="protein sequence ID" value="EXJ90772.1"/>
    <property type="molecule type" value="Genomic_DNA"/>
</dbReference>
<keyword evidence="2" id="KW-0802">TPR repeat</keyword>
<dbReference type="InterPro" id="IPR011990">
    <property type="entry name" value="TPR-like_helical_dom_sf"/>
</dbReference>
<dbReference type="GO" id="GO:0005654">
    <property type="term" value="C:nucleoplasm"/>
    <property type="evidence" value="ECO:0007669"/>
    <property type="project" value="TreeGrafter"/>
</dbReference>
<dbReference type="GO" id="GO:0042393">
    <property type="term" value="F:histone binding"/>
    <property type="evidence" value="ECO:0007669"/>
    <property type="project" value="TreeGrafter"/>
</dbReference>
<accession>W9YD09</accession>
<dbReference type="SUPFAM" id="SSF48452">
    <property type="entry name" value="TPR-like"/>
    <property type="match status" value="1"/>
</dbReference>
<evidence type="ECO:0000256" key="2">
    <source>
        <dbReference type="ARBA" id="ARBA00022803"/>
    </source>
</evidence>
<feature type="compositionally biased region" description="Low complexity" evidence="3">
    <location>
        <begin position="459"/>
        <end position="473"/>
    </location>
</feature>
<organism evidence="5 6">
    <name type="scientific">Capronia coronata CBS 617.96</name>
    <dbReference type="NCBI Taxonomy" id="1182541"/>
    <lineage>
        <taxon>Eukaryota</taxon>
        <taxon>Fungi</taxon>
        <taxon>Dikarya</taxon>
        <taxon>Ascomycota</taxon>
        <taxon>Pezizomycotina</taxon>
        <taxon>Eurotiomycetes</taxon>
        <taxon>Chaetothyriomycetidae</taxon>
        <taxon>Chaetothyriales</taxon>
        <taxon>Herpotrichiellaceae</taxon>
        <taxon>Capronia</taxon>
    </lineage>
</organism>
<evidence type="ECO:0000313" key="5">
    <source>
        <dbReference type="EMBL" id="EXJ90772.1"/>
    </source>
</evidence>
<dbReference type="Proteomes" id="UP000019484">
    <property type="component" value="Unassembled WGS sequence"/>
</dbReference>
<comment type="caution">
    <text evidence="5">The sequence shown here is derived from an EMBL/GenBank/DDBJ whole genome shotgun (WGS) entry which is preliminary data.</text>
</comment>
<dbReference type="PANTHER" id="PTHR15081:SF1">
    <property type="entry name" value="NUCLEAR AUTOANTIGENIC SPERM PROTEIN"/>
    <property type="match status" value="1"/>
</dbReference>
<evidence type="ECO:0000256" key="1">
    <source>
        <dbReference type="ARBA" id="ARBA00022737"/>
    </source>
</evidence>
<dbReference type="RefSeq" id="XP_007722966.1">
    <property type="nucleotide sequence ID" value="XM_007724776.1"/>
</dbReference>
<feature type="compositionally biased region" description="Polar residues" evidence="3">
    <location>
        <begin position="120"/>
        <end position="137"/>
    </location>
</feature>
<feature type="region of interest" description="Disordered" evidence="3">
    <location>
        <begin position="437"/>
        <end position="511"/>
    </location>
</feature>
<name>W9YD09_9EURO</name>
<dbReference type="HOGENOM" id="CLU_028900_1_0_1"/>
<dbReference type="InterPro" id="IPR051730">
    <property type="entry name" value="NASP-like"/>
</dbReference>
<gene>
    <name evidence="5" type="ORF">A1O1_03876</name>
</gene>
<evidence type="ECO:0000313" key="6">
    <source>
        <dbReference type="Proteomes" id="UP000019484"/>
    </source>
</evidence>
<feature type="domain" description="Tetratricopeptide SHNi-TPR" evidence="4">
    <location>
        <begin position="250"/>
        <end position="287"/>
    </location>
</feature>
<dbReference type="GO" id="GO:0034080">
    <property type="term" value="P:CENP-A containing chromatin assembly"/>
    <property type="evidence" value="ECO:0007669"/>
    <property type="project" value="TreeGrafter"/>
</dbReference>
<dbReference type="GeneID" id="19158765"/>
<dbReference type="OrthoDB" id="5587616at2759"/>
<protein>
    <recommendedName>
        <fullName evidence="4">Tetratricopeptide SHNi-TPR domain-containing protein</fullName>
    </recommendedName>
</protein>
<evidence type="ECO:0000259" key="4">
    <source>
        <dbReference type="Pfam" id="PF10516"/>
    </source>
</evidence>
<dbReference type="STRING" id="1182541.W9YD09"/>
<proteinExistence type="predicted"/>
<dbReference type="eggNOG" id="KOG4563">
    <property type="taxonomic scope" value="Eukaryota"/>
</dbReference>
<reference evidence="5 6" key="1">
    <citation type="submission" date="2013-03" db="EMBL/GenBank/DDBJ databases">
        <title>The Genome Sequence of Capronia coronata CBS 617.96.</title>
        <authorList>
            <consortium name="The Broad Institute Genomics Platform"/>
            <person name="Cuomo C."/>
            <person name="de Hoog S."/>
            <person name="Gorbushina A."/>
            <person name="Walker B."/>
            <person name="Young S.K."/>
            <person name="Zeng Q."/>
            <person name="Gargeya S."/>
            <person name="Fitzgerald M."/>
            <person name="Haas B."/>
            <person name="Abouelleil A."/>
            <person name="Allen A.W."/>
            <person name="Alvarado L."/>
            <person name="Arachchi H.M."/>
            <person name="Berlin A.M."/>
            <person name="Chapman S.B."/>
            <person name="Gainer-Dewar J."/>
            <person name="Goldberg J."/>
            <person name="Griggs A."/>
            <person name="Gujja S."/>
            <person name="Hansen M."/>
            <person name="Howarth C."/>
            <person name="Imamovic A."/>
            <person name="Ireland A."/>
            <person name="Larimer J."/>
            <person name="McCowan C."/>
            <person name="Murphy C."/>
            <person name="Pearson M."/>
            <person name="Poon T.W."/>
            <person name="Priest M."/>
            <person name="Roberts A."/>
            <person name="Saif S."/>
            <person name="Shea T."/>
            <person name="Sisk P."/>
            <person name="Sykes S."/>
            <person name="Wortman J."/>
            <person name="Nusbaum C."/>
            <person name="Birren B."/>
        </authorList>
    </citation>
    <scope>NUCLEOTIDE SEQUENCE [LARGE SCALE GENOMIC DNA]</scope>
    <source>
        <strain evidence="5 6">CBS 617.96</strain>
    </source>
</reference>
<dbReference type="PANTHER" id="PTHR15081">
    <property type="entry name" value="NUCLEAR AUTOANTIGENIC SPERM PROTEIN NASP -RELATED"/>
    <property type="match status" value="1"/>
</dbReference>